<accession>A0ABR3FT73</accession>
<keyword evidence="1" id="KW-0175">Coiled coil</keyword>
<comment type="caution">
    <text evidence="3">The sequence shown here is derived from an EMBL/GenBank/DDBJ whole genome shotgun (WGS) entry which is preliminary data.</text>
</comment>
<evidence type="ECO:0000313" key="3">
    <source>
        <dbReference type="EMBL" id="KAL0578667.1"/>
    </source>
</evidence>
<proteinExistence type="predicted"/>
<name>A0ABR3FT73_9AGAR</name>
<feature type="coiled-coil region" evidence="1">
    <location>
        <begin position="62"/>
        <end position="142"/>
    </location>
</feature>
<gene>
    <name evidence="3" type="ORF">V5O48_003333</name>
</gene>
<evidence type="ECO:0000256" key="1">
    <source>
        <dbReference type="SAM" id="Coils"/>
    </source>
</evidence>
<sequence length="167" mass="19090">MHDVLIKVTMKPDEFRASAKSVDISPLSPGPEHTLSAHASRNPNRDGEQNVVALDDAHDVAIRALDLRIQHLETRVSASEEAVEHFQREVLQRLEKVLYQERSLELENSTLRQQIKVLTQELEQADDDIKTLDDAVKRKQEKRAAAFDQVTECLESVRKVRADVREF</sequence>
<evidence type="ECO:0000313" key="4">
    <source>
        <dbReference type="Proteomes" id="UP001465976"/>
    </source>
</evidence>
<reference evidence="3 4" key="1">
    <citation type="submission" date="2024-02" db="EMBL/GenBank/DDBJ databases">
        <title>A draft genome for the cacao thread blight pathogen Marasmius crinis-equi.</title>
        <authorList>
            <person name="Cohen S.P."/>
            <person name="Baruah I.K."/>
            <person name="Amoako-Attah I."/>
            <person name="Bukari Y."/>
            <person name="Meinhardt L.W."/>
            <person name="Bailey B.A."/>
        </authorList>
    </citation>
    <scope>NUCLEOTIDE SEQUENCE [LARGE SCALE GENOMIC DNA]</scope>
    <source>
        <strain evidence="3 4">GH-76</strain>
    </source>
</reference>
<protein>
    <submittedName>
        <fullName evidence="3">Uncharacterized protein</fullName>
    </submittedName>
</protein>
<keyword evidence="4" id="KW-1185">Reference proteome</keyword>
<dbReference type="EMBL" id="JBAHYK010000089">
    <property type="protein sequence ID" value="KAL0578667.1"/>
    <property type="molecule type" value="Genomic_DNA"/>
</dbReference>
<feature type="region of interest" description="Disordered" evidence="2">
    <location>
        <begin position="18"/>
        <end position="47"/>
    </location>
</feature>
<evidence type="ECO:0000256" key="2">
    <source>
        <dbReference type="SAM" id="MobiDB-lite"/>
    </source>
</evidence>
<dbReference type="Proteomes" id="UP001465976">
    <property type="component" value="Unassembled WGS sequence"/>
</dbReference>
<organism evidence="3 4">
    <name type="scientific">Marasmius crinis-equi</name>
    <dbReference type="NCBI Taxonomy" id="585013"/>
    <lineage>
        <taxon>Eukaryota</taxon>
        <taxon>Fungi</taxon>
        <taxon>Dikarya</taxon>
        <taxon>Basidiomycota</taxon>
        <taxon>Agaricomycotina</taxon>
        <taxon>Agaricomycetes</taxon>
        <taxon>Agaricomycetidae</taxon>
        <taxon>Agaricales</taxon>
        <taxon>Marasmiineae</taxon>
        <taxon>Marasmiaceae</taxon>
        <taxon>Marasmius</taxon>
    </lineage>
</organism>